<reference evidence="2 3" key="1">
    <citation type="journal article" date="2013" name="Antonie Van Leeuwenhoek">
        <title>Actinoplanes hulinensis sp. nov., a novel actinomycete isolated from soybean root (Glycine max (L.) Merr).</title>
        <authorList>
            <person name="Shen Y."/>
            <person name="Liu C."/>
            <person name="Wang X."/>
            <person name="Zhao J."/>
            <person name="Jia F."/>
            <person name="Zhang Y."/>
            <person name="Wang L."/>
            <person name="Yang D."/>
            <person name="Xiang W."/>
        </authorList>
    </citation>
    <scope>NUCLEOTIDE SEQUENCE [LARGE SCALE GENOMIC DNA]</scope>
    <source>
        <strain evidence="2 3">NEAU-M9</strain>
    </source>
</reference>
<protein>
    <submittedName>
        <fullName evidence="2">YbaB/EbfC family nucleoid-associated protein</fullName>
    </submittedName>
</protein>
<feature type="region of interest" description="Disordered" evidence="1">
    <location>
        <begin position="104"/>
        <end position="133"/>
    </location>
</feature>
<keyword evidence="3" id="KW-1185">Reference proteome</keyword>
<gene>
    <name evidence="2" type="ORF">KZ829_31220</name>
</gene>
<organism evidence="2 3">
    <name type="scientific">Actinoplanes hulinensis</name>
    <dbReference type="NCBI Taxonomy" id="1144547"/>
    <lineage>
        <taxon>Bacteria</taxon>
        <taxon>Bacillati</taxon>
        <taxon>Actinomycetota</taxon>
        <taxon>Actinomycetes</taxon>
        <taxon>Micromonosporales</taxon>
        <taxon>Micromonosporaceae</taxon>
        <taxon>Actinoplanes</taxon>
    </lineage>
</organism>
<evidence type="ECO:0000313" key="3">
    <source>
        <dbReference type="Proteomes" id="UP001519863"/>
    </source>
</evidence>
<dbReference type="RefSeq" id="WP_220147439.1">
    <property type="nucleotide sequence ID" value="NZ_JAHXZI010000018.1"/>
</dbReference>
<dbReference type="Proteomes" id="UP001519863">
    <property type="component" value="Unassembled WGS sequence"/>
</dbReference>
<evidence type="ECO:0000313" key="2">
    <source>
        <dbReference type="EMBL" id="MBW6438209.1"/>
    </source>
</evidence>
<name>A0ABS7BAX0_9ACTN</name>
<dbReference type="InterPro" id="IPR036894">
    <property type="entry name" value="YbaB-like_sf"/>
</dbReference>
<dbReference type="SUPFAM" id="SSF82607">
    <property type="entry name" value="YbaB-like"/>
    <property type="match status" value="1"/>
</dbReference>
<comment type="caution">
    <text evidence="2">The sequence shown here is derived from an EMBL/GenBank/DDBJ whole genome shotgun (WGS) entry which is preliminary data.</text>
</comment>
<sequence length="243" mass="26548">MDSDLTQRLQRLQQRAAELGQLASELASAAPERSEGYDASGRVSVVLGRDGLPTDIQVRDRWQDRMEPEQLGQAVLDATHDAGQAATQAFTGSLDERRWWRRRQEADAGPQEGPFRSNGPVPRSPVGRRQLDGEFNEKIMRTLRATASQANEPSPVVEVEGTDDGHHVMLTLNSGGLSECFIEPDWARNRTASLITDGLLTALRRARRKLPPSDGVKADLDALIGDALATLNAFARQPTSGDS</sequence>
<evidence type="ECO:0000256" key="1">
    <source>
        <dbReference type="SAM" id="MobiDB-lite"/>
    </source>
</evidence>
<dbReference type="Gene3D" id="3.30.1310.10">
    <property type="entry name" value="Nucleoid-associated protein YbaB-like domain"/>
    <property type="match status" value="1"/>
</dbReference>
<accession>A0ABS7BAX0</accession>
<dbReference type="EMBL" id="JAHXZI010000018">
    <property type="protein sequence ID" value="MBW6438209.1"/>
    <property type="molecule type" value="Genomic_DNA"/>
</dbReference>
<proteinExistence type="predicted"/>